<dbReference type="EMBL" id="JACMRX010000009">
    <property type="protein sequence ID" value="KAF7987212.1"/>
    <property type="molecule type" value="Genomic_DNA"/>
</dbReference>
<protein>
    <recommendedName>
        <fullName evidence="4">HTH CENPB-type domain-containing protein</fullName>
    </recommendedName>
</protein>
<accession>A0A835CKI4</accession>
<gene>
    <name evidence="2" type="ORF">HCN44_010880</name>
</gene>
<proteinExistence type="predicted"/>
<sequence length="473" mass="54731">MADINNEECKKQFTNAFNFCWKLLKVNNYYLSEICCDDTSKQSTIYGQKMYNKLLEIFEDMLKNNDVTQLNDINNDPVDIEFITVDEDYDKLNNIDEPAVDIFDDVDDLSKYEKQAEEIEDVPLNKRLIGKLKSATSTDSTCDQMDNKNSSINNSVDDDDDDDDEDYSLVEKSGALVPLSEKIRVINTLKNNPDWTAEMIREHTGCKYIRSRKTLLHWIQQVENKKSLFQANKKINDWVFRKCVEYKNKDIILNNYSIINLRNEAKEVLNIDDKFKLPAASTWLTRFKKEYNIIGDASNLILLDMNVISSSSSTASLSSSPDISIDKSINKVNVIPIRLRAKKICVPLDEKTRVVKLAKQIGPNCSFKTLQEKSGCKYLKTRQQLAEWQEQVDKGGPCDYQFNKISNWVYSKCLEEKKNNRIITNSLICCWGIEAKEKFMFTSLKFQATKAWVTLFKRKYKIYGDPNDLKISN</sequence>
<evidence type="ECO:0000313" key="2">
    <source>
        <dbReference type="EMBL" id="KAF7987212.1"/>
    </source>
</evidence>
<dbReference type="OrthoDB" id="7691932at2759"/>
<evidence type="ECO:0000256" key="1">
    <source>
        <dbReference type="SAM" id="MobiDB-lite"/>
    </source>
</evidence>
<feature type="region of interest" description="Disordered" evidence="1">
    <location>
        <begin position="137"/>
        <end position="166"/>
    </location>
</feature>
<reference evidence="2 3" key="1">
    <citation type="submission" date="2020-08" db="EMBL/GenBank/DDBJ databases">
        <title>Aphidius gifuensis genome sequencing and assembly.</title>
        <authorList>
            <person name="Du Z."/>
        </authorList>
    </citation>
    <scope>NUCLEOTIDE SEQUENCE [LARGE SCALE GENOMIC DNA]</scope>
    <source>
        <strain evidence="2">YNYX2018</strain>
        <tissue evidence="2">Adults</tissue>
    </source>
</reference>
<feature type="compositionally biased region" description="Acidic residues" evidence="1">
    <location>
        <begin position="156"/>
        <end position="166"/>
    </location>
</feature>
<evidence type="ECO:0000313" key="3">
    <source>
        <dbReference type="Proteomes" id="UP000639338"/>
    </source>
</evidence>
<comment type="caution">
    <text evidence="2">The sequence shown here is derived from an EMBL/GenBank/DDBJ whole genome shotgun (WGS) entry which is preliminary data.</text>
</comment>
<dbReference type="Proteomes" id="UP000639338">
    <property type="component" value="Unassembled WGS sequence"/>
</dbReference>
<keyword evidence="3" id="KW-1185">Reference proteome</keyword>
<dbReference type="AlphaFoldDB" id="A0A835CKI4"/>
<evidence type="ECO:0008006" key="4">
    <source>
        <dbReference type="Google" id="ProtNLM"/>
    </source>
</evidence>
<name>A0A835CKI4_APHGI</name>
<organism evidence="2 3">
    <name type="scientific">Aphidius gifuensis</name>
    <name type="common">Parasitoid wasp</name>
    <dbReference type="NCBI Taxonomy" id="684658"/>
    <lineage>
        <taxon>Eukaryota</taxon>
        <taxon>Metazoa</taxon>
        <taxon>Ecdysozoa</taxon>
        <taxon>Arthropoda</taxon>
        <taxon>Hexapoda</taxon>
        <taxon>Insecta</taxon>
        <taxon>Pterygota</taxon>
        <taxon>Neoptera</taxon>
        <taxon>Endopterygota</taxon>
        <taxon>Hymenoptera</taxon>
        <taxon>Apocrita</taxon>
        <taxon>Ichneumonoidea</taxon>
        <taxon>Braconidae</taxon>
        <taxon>Aphidiinae</taxon>
        <taxon>Aphidius</taxon>
    </lineage>
</organism>